<feature type="region of interest" description="Disordered" evidence="1">
    <location>
        <begin position="1"/>
        <end position="65"/>
    </location>
</feature>
<reference evidence="2 3" key="1">
    <citation type="journal article" date="2015" name="Genome Biol. Evol.">
        <title>The genome of winter moth (Operophtera brumata) provides a genomic perspective on sexual dimorphism and phenology.</title>
        <authorList>
            <person name="Derks M.F."/>
            <person name="Smit S."/>
            <person name="Salis L."/>
            <person name="Schijlen E."/>
            <person name="Bossers A."/>
            <person name="Mateman C."/>
            <person name="Pijl A.S."/>
            <person name="de Ridder D."/>
            <person name="Groenen M.A."/>
            <person name="Visser M.E."/>
            <person name="Megens H.J."/>
        </authorList>
    </citation>
    <scope>NUCLEOTIDE SEQUENCE [LARGE SCALE GENOMIC DNA]</scope>
    <source>
        <strain evidence="2">WM2013NL</strain>
        <tissue evidence="2">Head and thorax</tissue>
    </source>
</reference>
<feature type="region of interest" description="Disordered" evidence="1">
    <location>
        <begin position="165"/>
        <end position="209"/>
    </location>
</feature>
<keyword evidence="3" id="KW-1185">Reference proteome</keyword>
<evidence type="ECO:0000313" key="3">
    <source>
        <dbReference type="Proteomes" id="UP000037510"/>
    </source>
</evidence>
<sequence length="558" mass="61570">MAVDMLHKRSSTDVTKELQADNTRLQGEIADLRREMAELREEVSQAQRNPPPPSPRRPSPERMEVPETLLTQGGGQLEELTRSIMLQVGSMVSARLETLEEHLLPEKRIRPPLAADRKIRQETSEPTTSDRIVERLMPEKRIRPVLLDDKRETVQAVETAALNPSEKVEQIASQSKKRKNKMEQGGTGKPMASQSDLNDLPRAPANTSEGWTTVVKRSNNKMKIGSQTTTVKSGSDKPKSRPSAKTIKLRTPRTAAVVITLQPDAEVKGTTYADVLTQAKEKIDLNSCGITSLRFRKAATGARILEVVAGDASDEKADFLALKLKEALNEELARVSRPTKCAGLRILGLDDSVSKEDVVAAIALRGCCSKETIKVGEIKCSYQGTGITTSAVSRHLCMASVDQVADHNVLQNSTVSIENNLLPCNKCSQIRFLKGIRGLKIHDSKVHQQHTNNVNSSTTLHLPSSNITHGASSSSSEQFWQKLSYCKQNVPVIKRIPRGARVSVAQSLTTDIKAAIAQNSESTWEHLLTWPYRILHVPDNPNDKTSLTAKIKRNCYNL</sequence>
<gene>
    <name evidence="2" type="ORF">OBRU01_04899</name>
</gene>
<comment type="caution">
    <text evidence="2">The sequence shown here is derived from an EMBL/GenBank/DDBJ whole genome shotgun (WGS) entry which is preliminary data.</text>
</comment>
<proteinExistence type="predicted"/>
<evidence type="ECO:0000313" key="2">
    <source>
        <dbReference type="EMBL" id="KOB76277.1"/>
    </source>
</evidence>
<evidence type="ECO:0000256" key="1">
    <source>
        <dbReference type="SAM" id="MobiDB-lite"/>
    </source>
</evidence>
<dbReference type="Gene3D" id="1.20.5.170">
    <property type="match status" value="1"/>
</dbReference>
<feature type="region of interest" description="Disordered" evidence="1">
    <location>
        <begin position="225"/>
        <end position="246"/>
    </location>
</feature>
<dbReference type="AlphaFoldDB" id="A0A0L7LLF7"/>
<accession>A0A0L7LLF7</accession>
<dbReference type="EMBL" id="JTDY01000669">
    <property type="protein sequence ID" value="KOB76277.1"/>
    <property type="molecule type" value="Genomic_DNA"/>
</dbReference>
<protein>
    <submittedName>
        <fullName evidence="2">Gag-like protein</fullName>
    </submittedName>
</protein>
<dbReference type="Proteomes" id="UP000037510">
    <property type="component" value="Unassembled WGS sequence"/>
</dbReference>
<organism evidence="2 3">
    <name type="scientific">Operophtera brumata</name>
    <name type="common">Winter moth</name>
    <name type="synonym">Phalaena brumata</name>
    <dbReference type="NCBI Taxonomy" id="104452"/>
    <lineage>
        <taxon>Eukaryota</taxon>
        <taxon>Metazoa</taxon>
        <taxon>Ecdysozoa</taxon>
        <taxon>Arthropoda</taxon>
        <taxon>Hexapoda</taxon>
        <taxon>Insecta</taxon>
        <taxon>Pterygota</taxon>
        <taxon>Neoptera</taxon>
        <taxon>Endopterygota</taxon>
        <taxon>Lepidoptera</taxon>
        <taxon>Glossata</taxon>
        <taxon>Ditrysia</taxon>
        <taxon>Geometroidea</taxon>
        <taxon>Geometridae</taxon>
        <taxon>Larentiinae</taxon>
        <taxon>Operophtera</taxon>
    </lineage>
</organism>
<name>A0A0L7LLF7_OPEBR</name>
<feature type="compositionally biased region" description="Basic and acidic residues" evidence="1">
    <location>
        <begin position="1"/>
        <end position="19"/>
    </location>
</feature>
<feature type="compositionally biased region" description="Basic and acidic residues" evidence="1">
    <location>
        <begin position="30"/>
        <end position="43"/>
    </location>
</feature>